<keyword evidence="2" id="KW-1185">Reference proteome</keyword>
<proteinExistence type="predicted"/>
<dbReference type="EMBL" id="JAINUF010000013">
    <property type="protein sequence ID" value="KAJ8344422.1"/>
    <property type="molecule type" value="Genomic_DNA"/>
</dbReference>
<name>A0A9Q1ET04_SYNKA</name>
<evidence type="ECO:0000313" key="1">
    <source>
        <dbReference type="EMBL" id="KAJ8344422.1"/>
    </source>
</evidence>
<evidence type="ECO:0000313" key="2">
    <source>
        <dbReference type="Proteomes" id="UP001152622"/>
    </source>
</evidence>
<gene>
    <name evidence="1" type="ORF">SKAU_G00317510</name>
</gene>
<organism evidence="1 2">
    <name type="scientific">Synaphobranchus kaupii</name>
    <name type="common">Kaup's arrowtooth eel</name>
    <dbReference type="NCBI Taxonomy" id="118154"/>
    <lineage>
        <taxon>Eukaryota</taxon>
        <taxon>Metazoa</taxon>
        <taxon>Chordata</taxon>
        <taxon>Craniata</taxon>
        <taxon>Vertebrata</taxon>
        <taxon>Euteleostomi</taxon>
        <taxon>Actinopterygii</taxon>
        <taxon>Neopterygii</taxon>
        <taxon>Teleostei</taxon>
        <taxon>Anguilliformes</taxon>
        <taxon>Synaphobranchidae</taxon>
        <taxon>Synaphobranchus</taxon>
    </lineage>
</organism>
<dbReference type="AlphaFoldDB" id="A0A9Q1ET04"/>
<comment type="caution">
    <text evidence="1">The sequence shown here is derived from an EMBL/GenBank/DDBJ whole genome shotgun (WGS) entry which is preliminary data.</text>
</comment>
<sequence length="124" mass="13558">MKVYIEVAAGRSVGAPSKASDDQEGWRWQDVLLLVHGSLCCQLQGWQEDATCSTIRPTSESHVVTSKSGSLKNFDTRTTALTIWLSDTRTTALTSKTEDWNLSVLPAIPALGAWEPEPVRKSAL</sequence>
<protein>
    <submittedName>
        <fullName evidence="1">Uncharacterized protein</fullName>
    </submittedName>
</protein>
<accession>A0A9Q1ET04</accession>
<dbReference type="Proteomes" id="UP001152622">
    <property type="component" value="Chromosome 13"/>
</dbReference>
<reference evidence="1" key="1">
    <citation type="journal article" date="2023" name="Science">
        <title>Genome structures resolve the early diversification of teleost fishes.</title>
        <authorList>
            <person name="Parey E."/>
            <person name="Louis A."/>
            <person name="Montfort J."/>
            <person name="Bouchez O."/>
            <person name="Roques C."/>
            <person name="Iampietro C."/>
            <person name="Lluch J."/>
            <person name="Castinel A."/>
            <person name="Donnadieu C."/>
            <person name="Desvignes T."/>
            <person name="Floi Bucao C."/>
            <person name="Jouanno E."/>
            <person name="Wen M."/>
            <person name="Mejri S."/>
            <person name="Dirks R."/>
            <person name="Jansen H."/>
            <person name="Henkel C."/>
            <person name="Chen W.J."/>
            <person name="Zahm M."/>
            <person name="Cabau C."/>
            <person name="Klopp C."/>
            <person name="Thompson A.W."/>
            <person name="Robinson-Rechavi M."/>
            <person name="Braasch I."/>
            <person name="Lecointre G."/>
            <person name="Bobe J."/>
            <person name="Postlethwait J.H."/>
            <person name="Berthelot C."/>
            <person name="Roest Crollius H."/>
            <person name="Guiguen Y."/>
        </authorList>
    </citation>
    <scope>NUCLEOTIDE SEQUENCE</scope>
    <source>
        <strain evidence="1">WJC10195</strain>
    </source>
</reference>